<dbReference type="GO" id="GO:1990281">
    <property type="term" value="C:efflux pump complex"/>
    <property type="evidence" value="ECO:0007669"/>
    <property type="project" value="TreeGrafter"/>
</dbReference>
<organism evidence="6 7">
    <name type="scientific">Litorivivens lipolytica</name>
    <dbReference type="NCBI Taxonomy" id="1524264"/>
    <lineage>
        <taxon>Bacteria</taxon>
        <taxon>Pseudomonadati</taxon>
        <taxon>Pseudomonadota</taxon>
        <taxon>Gammaproteobacteria</taxon>
        <taxon>Litorivivens</taxon>
    </lineage>
</organism>
<proteinExistence type="inferred from homology"/>
<evidence type="ECO:0000259" key="3">
    <source>
        <dbReference type="Pfam" id="PF25917"/>
    </source>
</evidence>
<dbReference type="SUPFAM" id="SSF111369">
    <property type="entry name" value="HlyD-like secretion proteins"/>
    <property type="match status" value="1"/>
</dbReference>
<dbReference type="InterPro" id="IPR058625">
    <property type="entry name" value="MdtA-like_BSH"/>
</dbReference>
<dbReference type="Proteomes" id="UP000537130">
    <property type="component" value="Unassembled WGS sequence"/>
</dbReference>
<feature type="domain" description="CusB-like beta-barrel" evidence="4">
    <location>
        <begin position="195"/>
        <end position="265"/>
    </location>
</feature>
<dbReference type="Pfam" id="PF25917">
    <property type="entry name" value="BSH_RND"/>
    <property type="match status" value="1"/>
</dbReference>
<comment type="caution">
    <text evidence="6">The sequence shown here is derived from an EMBL/GenBank/DDBJ whole genome shotgun (WGS) entry which is preliminary data.</text>
</comment>
<evidence type="ECO:0000313" key="7">
    <source>
        <dbReference type="Proteomes" id="UP000537130"/>
    </source>
</evidence>
<feature type="domain" description="Multidrug resistance protein MdtA-like barrel-sandwich hybrid" evidence="3">
    <location>
        <begin position="62"/>
        <end position="183"/>
    </location>
</feature>
<dbReference type="NCBIfam" id="TIGR01730">
    <property type="entry name" value="RND_mfp"/>
    <property type="match status" value="1"/>
</dbReference>
<name>A0A7W4W7K8_9GAMM</name>
<dbReference type="InterPro" id="IPR058649">
    <property type="entry name" value="CzcB_C"/>
</dbReference>
<dbReference type="InterPro" id="IPR058792">
    <property type="entry name" value="Beta-barrel_RND_2"/>
</dbReference>
<keyword evidence="7" id="KW-1185">Reference proteome</keyword>
<evidence type="ECO:0000256" key="1">
    <source>
        <dbReference type="ARBA" id="ARBA00009477"/>
    </source>
</evidence>
<evidence type="ECO:0000259" key="5">
    <source>
        <dbReference type="Pfam" id="PF25975"/>
    </source>
</evidence>
<dbReference type="PANTHER" id="PTHR30469">
    <property type="entry name" value="MULTIDRUG RESISTANCE PROTEIN MDTA"/>
    <property type="match status" value="1"/>
</dbReference>
<keyword evidence="2" id="KW-0175">Coiled coil</keyword>
<dbReference type="RefSeq" id="WP_183411543.1">
    <property type="nucleotide sequence ID" value="NZ_JACHWY010000003.1"/>
</dbReference>
<feature type="coiled-coil region" evidence="2">
    <location>
        <begin position="79"/>
        <end position="129"/>
    </location>
</feature>
<dbReference type="Pfam" id="PF25954">
    <property type="entry name" value="Beta-barrel_RND_2"/>
    <property type="match status" value="1"/>
</dbReference>
<dbReference type="Gene3D" id="2.40.420.20">
    <property type="match status" value="1"/>
</dbReference>
<dbReference type="GO" id="GO:0015562">
    <property type="term" value="F:efflux transmembrane transporter activity"/>
    <property type="evidence" value="ECO:0007669"/>
    <property type="project" value="TreeGrafter"/>
</dbReference>
<comment type="similarity">
    <text evidence="1">Belongs to the membrane fusion protein (MFP) (TC 8.A.1) family.</text>
</comment>
<feature type="domain" description="CzcB-like C-terminal circularly permuted SH3-like" evidence="5">
    <location>
        <begin position="275"/>
        <end position="329"/>
    </location>
</feature>
<reference evidence="6 7" key="1">
    <citation type="submission" date="2020-08" db="EMBL/GenBank/DDBJ databases">
        <title>Genomic Encyclopedia of Type Strains, Phase III (KMG-III): the genomes of soil and plant-associated and newly described type strains.</title>
        <authorList>
            <person name="Whitman W."/>
        </authorList>
    </citation>
    <scope>NUCLEOTIDE SEQUENCE [LARGE SCALE GENOMIC DNA]</scope>
    <source>
        <strain evidence="6 7">CECT 8654</strain>
    </source>
</reference>
<dbReference type="Gene3D" id="2.40.30.170">
    <property type="match status" value="1"/>
</dbReference>
<dbReference type="AlphaFoldDB" id="A0A7W4W7K8"/>
<dbReference type="Gene3D" id="1.10.287.470">
    <property type="entry name" value="Helix hairpin bin"/>
    <property type="match status" value="1"/>
</dbReference>
<gene>
    <name evidence="6" type="ORF">FHR99_003054</name>
</gene>
<dbReference type="InterPro" id="IPR006143">
    <property type="entry name" value="RND_pump_MFP"/>
</dbReference>
<evidence type="ECO:0000313" key="6">
    <source>
        <dbReference type="EMBL" id="MBB3048780.1"/>
    </source>
</evidence>
<accession>A0A7W4W7K8</accession>
<dbReference type="PANTHER" id="PTHR30469:SF16">
    <property type="entry name" value="HAE1 FAMILY EFFLUX PUMP MFP COMPONENT"/>
    <property type="match status" value="1"/>
</dbReference>
<dbReference type="Gene3D" id="2.40.50.100">
    <property type="match status" value="1"/>
</dbReference>
<dbReference type="FunFam" id="2.40.30.170:FF:000010">
    <property type="entry name" value="Efflux RND transporter periplasmic adaptor subunit"/>
    <property type="match status" value="1"/>
</dbReference>
<sequence>MKYVFGLLLVAALAGGLWWQSQEPSKSQGMSAPVVSVSVYTVEAREFSDRVEALGSLRGNESVTITANASDTIEAIHFKEGQQVEKGQLLVTLEQAEEQAQLAAAKADLAEQQREVRRLEGLVKTMSAAQTELDTRRTALQKARFKIDELEARIADRRITAPFAGVLGLRLVSPGALLTPGTAITTLDDVDPMKLEFSVPAALLGTLKTGLELRAKTASYDEPFSGKVTVIDSRVNTTDRSIRARAEFDNSDGRLKPGMLMTIELLRNPRTALLIPEAAIVTREKQHSVWVVADDNTLQRRILQLGSRQPGWVEVISGITAGETIVRANFPRLREGLKVTAPELEKVAAGEAS</sequence>
<dbReference type="Pfam" id="PF25975">
    <property type="entry name" value="CzcB_C"/>
    <property type="match status" value="1"/>
</dbReference>
<evidence type="ECO:0000256" key="2">
    <source>
        <dbReference type="SAM" id="Coils"/>
    </source>
</evidence>
<protein>
    <submittedName>
        <fullName evidence="6">Membrane fusion protein (Multidrug efflux system)</fullName>
    </submittedName>
</protein>
<evidence type="ECO:0000259" key="4">
    <source>
        <dbReference type="Pfam" id="PF25954"/>
    </source>
</evidence>
<dbReference type="EMBL" id="JACHWY010000003">
    <property type="protein sequence ID" value="MBB3048780.1"/>
    <property type="molecule type" value="Genomic_DNA"/>
</dbReference>